<dbReference type="eggNOG" id="COG0559">
    <property type="taxonomic scope" value="Bacteria"/>
</dbReference>
<dbReference type="GO" id="GO:0005886">
    <property type="term" value="C:plasma membrane"/>
    <property type="evidence" value="ECO:0007669"/>
    <property type="project" value="UniProtKB-SubCell"/>
</dbReference>
<evidence type="ECO:0000256" key="10">
    <source>
        <dbReference type="SAM" id="Phobius"/>
    </source>
</evidence>
<feature type="transmembrane region" description="Helical" evidence="10">
    <location>
        <begin position="19"/>
        <end position="37"/>
    </location>
</feature>
<dbReference type="KEGG" id="mgm:Mmc1_0487"/>
<evidence type="ECO:0000256" key="5">
    <source>
        <dbReference type="ARBA" id="ARBA00022692"/>
    </source>
</evidence>
<dbReference type="GO" id="GO:1903806">
    <property type="term" value="P:L-isoleucine import across plasma membrane"/>
    <property type="evidence" value="ECO:0007669"/>
    <property type="project" value="TreeGrafter"/>
</dbReference>
<dbReference type="RefSeq" id="WP_011712179.1">
    <property type="nucleotide sequence ID" value="NC_008576.1"/>
</dbReference>
<keyword evidence="3" id="KW-1003">Cell membrane</keyword>
<keyword evidence="12" id="KW-1185">Reference proteome</keyword>
<keyword evidence="2" id="KW-0813">Transport</keyword>
<dbReference type="GO" id="GO:0015192">
    <property type="term" value="F:L-phenylalanine transmembrane transporter activity"/>
    <property type="evidence" value="ECO:0007669"/>
    <property type="project" value="TreeGrafter"/>
</dbReference>
<sequence length="307" mass="32802">MNSYVIGQQLVNGVVLGSIYGLIAVGYTMVYGIIGMINFAHGEIYMISAYLTAITLAVLTTWGVDSVFLALILTLISSIAFTALYGWTVERIAYRPLRRSTRLAPLISAIGMSLVLQNYVRLAQGSRNQGVPSLMEGNLRLVGENPEQFVQVTYVQLVIVLTALISMGILSWTIQKTALGRACRATQQDRVMAELLGVNTDRIISVVFVLGASMAAVAGVLVTVNYGSFDFHVGFVTGIKAFTAAVLGGIGSLPGAMLGGLILGLSESFFAGFVNSDYKDVFAFSILVLVLIFKPSGLLGRPAVEKV</sequence>
<evidence type="ECO:0000256" key="9">
    <source>
        <dbReference type="ARBA" id="ARBA00037998"/>
    </source>
</evidence>
<dbReference type="InterPro" id="IPR001851">
    <property type="entry name" value="ABC_transp_permease"/>
</dbReference>
<dbReference type="OrthoDB" id="9810089at2"/>
<feature type="transmembrane region" description="Helical" evidence="10">
    <location>
        <begin position="203"/>
        <end position="225"/>
    </location>
</feature>
<accession>A0L4W9</accession>
<dbReference type="Pfam" id="PF02653">
    <property type="entry name" value="BPD_transp_2"/>
    <property type="match status" value="1"/>
</dbReference>
<gene>
    <name evidence="11" type="ordered locus">Mmc1_0487</name>
</gene>
<keyword evidence="8 10" id="KW-0472">Membrane</keyword>
<evidence type="ECO:0000256" key="7">
    <source>
        <dbReference type="ARBA" id="ARBA00022989"/>
    </source>
</evidence>
<evidence type="ECO:0000313" key="12">
    <source>
        <dbReference type="Proteomes" id="UP000002586"/>
    </source>
</evidence>
<evidence type="ECO:0000256" key="3">
    <source>
        <dbReference type="ARBA" id="ARBA00022475"/>
    </source>
</evidence>
<proteinExistence type="inferred from homology"/>
<protein>
    <submittedName>
        <fullName evidence="11">Amino acid/amide ABC transporter membrane protein 1, HAAT family</fullName>
    </submittedName>
</protein>
<comment type="subcellular location">
    <subcellularLocation>
        <location evidence="1">Cell membrane</location>
        <topology evidence="1">Multi-pass membrane protein</topology>
    </subcellularLocation>
</comment>
<dbReference type="GO" id="GO:0015188">
    <property type="term" value="F:L-isoleucine transmembrane transporter activity"/>
    <property type="evidence" value="ECO:0007669"/>
    <property type="project" value="TreeGrafter"/>
</dbReference>
<feature type="transmembrane region" description="Helical" evidence="10">
    <location>
        <begin position="281"/>
        <end position="300"/>
    </location>
</feature>
<comment type="similarity">
    <text evidence="9">Belongs to the binding-protein-dependent transport system permease family. LivHM subfamily.</text>
</comment>
<evidence type="ECO:0000313" key="11">
    <source>
        <dbReference type="EMBL" id="ABK43012.1"/>
    </source>
</evidence>
<dbReference type="GO" id="GO:0042941">
    <property type="term" value="P:D-alanine transmembrane transport"/>
    <property type="evidence" value="ECO:0007669"/>
    <property type="project" value="TreeGrafter"/>
</dbReference>
<evidence type="ECO:0000256" key="4">
    <source>
        <dbReference type="ARBA" id="ARBA00022519"/>
    </source>
</evidence>
<dbReference type="EMBL" id="CP000471">
    <property type="protein sequence ID" value="ABK43012.1"/>
    <property type="molecule type" value="Genomic_DNA"/>
</dbReference>
<dbReference type="InterPro" id="IPR052157">
    <property type="entry name" value="BCAA_transport_permease"/>
</dbReference>
<dbReference type="STRING" id="156889.Mmc1_0487"/>
<keyword evidence="7 10" id="KW-1133">Transmembrane helix</keyword>
<evidence type="ECO:0000256" key="8">
    <source>
        <dbReference type="ARBA" id="ARBA00023136"/>
    </source>
</evidence>
<evidence type="ECO:0000256" key="6">
    <source>
        <dbReference type="ARBA" id="ARBA00022970"/>
    </source>
</evidence>
<dbReference type="Proteomes" id="UP000002586">
    <property type="component" value="Chromosome"/>
</dbReference>
<organism evidence="11 12">
    <name type="scientific">Magnetococcus marinus (strain ATCC BAA-1437 / JCM 17883 / MC-1)</name>
    <dbReference type="NCBI Taxonomy" id="156889"/>
    <lineage>
        <taxon>Bacteria</taxon>
        <taxon>Pseudomonadati</taxon>
        <taxon>Pseudomonadota</taxon>
        <taxon>Magnetococcia</taxon>
        <taxon>Magnetococcales</taxon>
        <taxon>Magnetococcaceae</taxon>
        <taxon>Magnetococcus</taxon>
    </lineage>
</organism>
<feature type="transmembrane region" description="Helical" evidence="10">
    <location>
        <begin position="68"/>
        <end position="89"/>
    </location>
</feature>
<reference evidence="11 12" key="2">
    <citation type="journal article" date="2012" name="Int. J. Syst. Evol. Microbiol.">
        <title>Magnetococcus marinus gen. nov., sp. nov., a marine, magnetotactic bacterium that represents a novel lineage (Magnetococcaceae fam. nov.; Magnetococcales ord. nov.) at the base of the Alphaproteobacteria.</title>
        <authorList>
            <person name="Bazylinski D.A."/>
            <person name="Williams T.J."/>
            <person name="Lefevre C.T."/>
            <person name="Berg R.J."/>
            <person name="Zhang C.L."/>
            <person name="Bowser S.S."/>
            <person name="Dean A.J."/>
            <person name="Beveridge T.J."/>
        </authorList>
    </citation>
    <scope>NUCLEOTIDE SEQUENCE [LARGE SCALE GENOMIC DNA]</scope>
    <source>
        <strain evidence="12">ATCC BAA-1437 / JCM 17883 / MC-1</strain>
    </source>
</reference>
<dbReference type="GO" id="GO:0015808">
    <property type="term" value="P:L-alanine transport"/>
    <property type="evidence" value="ECO:0007669"/>
    <property type="project" value="TreeGrafter"/>
</dbReference>
<keyword evidence="4" id="KW-0997">Cell inner membrane</keyword>
<dbReference type="PANTHER" id="PTHR11795:SF371">
    <property type="entry name" value="HIGH-AFFINITY BRANCHED-CHAIN AMINO ACID TRANSPORT SYSTEM PERMEASE PROTEIN LIVH"/>
    <property type="match status" value="1"/>
</dbReference>
<dbReference type="CDD" id="cd06582">
    <property type="entry name" value="TM_PBP1_LivH_like"/>
    <property type="match status" value="1"/>
</dbReference>
<dbReference type="GO" id="GO:0015190">
    <property type="term" value="F:L-leucine transmembrane transporter activity"/>
    <property type="evidence" value="ECO:0007669"/>
    <property type="project" value="TreeGrafter"/>
</dbReference>
<feature type="transmembrane region" description="Helical" evidence="10">
    <location>
        <begin position="44"/>
        <end position="62"/>
    </location>
</feature>
<feature type="transmembrane region" description="Helical" evidence="10">
    <location>
        <begin position="154"/>
        <end position="174"/>
    </location>
</feature>
<dbReference type="AlphaFoldDB" id="A0L4W9"/>
<evidence type="ECO:0000256" key="2">
    <source>
        <dbReference type="ARBA" id="ARBA00022448"/>
    </source>
</evidence>
<evidence type="ECO:0000256" key="1">
    <source>
        <dbReference type="ARBA" id="ARBA00004651"/>
    </source>
</evidence>
<reference evidence="12" key="1">
    <citation type="journal article" date="2009" name="Appl. Environ. Microbiol.">
        <title>Complete genome sequence of the chemolithoautotrophic marine magnetotactic coccus strain MC-1.</title>
        <authorList>
            <person name="Schubbe S."/>
            <person name="Williams T.J."/>
            <person name="Xie G."/>
            <person name="Kiss H.E."/>
            <person name="Brettin T.S."/>
            <person name="Martinez D."/>
            <person name="Ross C.A."/>
            <person name="Schuler D."/>
            <person name="Cox B.L."/>
            <person name="Nealson K.H."/>
            <person name="Bazylinski D.A."/>
        </authorList>
    </citation>
    <scope>NUCLEOTIDE SEQUENCE [LARGE SCALE GENOMIC DNA]</scope>
    <source>
        <strain evidence="12">ATCC BAA-1437 / JCM 17883 / MC-1</strain>
    </source>
</reference>
<dbReference type="HOGENOM" id="CLU_039929_3_0_5"/>
<keyword evidence="5 10" id="KW-0812">Transmembrane</keyword>
<dbReference type="PANTHER" id="PTHR11795">
    <property type="entry name" value="BRANCHED-CHAIN AMINO ACID TRANSPORT SYSTEM PERMEASE PROTEIN LIVH"/>
    <property type="match status" value="1"/>
</dbReference>
<name>A0L4W9_MAGMM</name>
<keyword evidence="6" id="KW-0029">Amino-acid transport</keyword>
<dbReference type="GO" id="GO:0005304">
    <property type="term" value="F:L-valine transmembrane transporter activity"/>
    <property type="evidence" value="ECO:0007669"/>
    <property type="project" value="TreeGrafter"/>
</dbReference>